<dbReference type="Gene3D" id="2.60.120.10">
    <property type="entry name" value="Jelly Rolls"/>
    <property type="match status" value="2"/>
</dbReference>
<dbReference type="InterPro" id="IPR001250">
    <property type="entry name" value="Man6P_Isoase-1"/>
</dbReference>
<dbReference type="InterPro" id="IPR014710">
    <property type="entry name" value="RmlC-like_jellyroll"/>
</dbReference>
<dbReference type="STRING" id="684552.SAMN04489719_0854"/>
<feature type="binding site" evidence="8">
    <location>
        <position position="88"/>
    </location>
    <ligand>
        <name>Zn(2+)</name>
        <dbReference type="ChEBI" id="CHEBI:29105"/>
    </ligand>
</feature>
<feature type="binding site" evidence="8">
    <location>
        <position position="123"/>
    </location>
    <ligand>
        <name>Zn(2+)</name>
        <dbReference type="ChEBI" id="CHEBI:29105"/>
    </ligand>
</feature>
<keyword evidence="4 8" id="KW-0479">Metal-binding</keyword>
<dbReference type="PIRSF" id="PIRSF001480">
    <property type="entry name" value="Mannose-6-phosphate_isomerase"/>
    <property type="match status" value="1"/>
</dbReference>
<evidence type="ECO:0000256" key="2">
    <source>
        <dbReference type="ARBA" id="ARBA00010772"/>
    </source>
</evidence>
<dbReference type="InterPro" id="IPR011051">
    <property type="entry name" value="RmlC_Cupin_sf"/>
</dbReference>
<protein>
    <recommendedName>
        <fullName evidence="3">mannose-6-phosphate isomerase</fullName>
        <ecNumber evidence="3">5.3.1.8</ecNumber>
    </recommendedName>
</protein>
<evidence type="ECO:0000313" key="11">
    <source>
        <dbReference type="Proteomes" id="UP000199649"/>
    </source>
</evidence>
<dbReference type="EMBL" id="LT629734">
    <property type="protein sequence ID" value="SDR81424.1"/>
    <property type="molecule type" value="Genomic_DNA"/>
</dbReference>
<dbReference type="PANTHER" id="PTHR10309:SF0">
    <property type="entry name" value="MANNOSE-6-PHOSPHATE ISOMERASE"/>
    <property type="match status" value="1"/>
</dbReference>
<evidence type="ECO:0000256" key="7">
    <source>
        <dbReference type="PIRSR" id="PIRSR001480-1"/>
    </source>
</evidence>
<keyword evidence="11" id="KW-1185">Reference proteome</keyword>
<evidence type="ECO:0000256" key="5">
    <source>
        <dbReference type="ARBA" id="ARBA00022833"/>
    </source>
</evidence>
<evidence type="ECO:0000256" key="1">
    <source>
        <dbReference type="ARBA" id="ARBA00000757"/>
    </source>
</evidence>
<evidence type="ECO:0000313" key="10">
    <source>
        <dbReference type="EMBL" id="SDR81424.1"/>
    </source>
</evidence>
<dbReference type="GO" id="GO:0005975">
    <property type="term" value="P:carbohydrate metabolic process"/>
    <property type="evidence" value="ECO:0007669"/>
    <property type="project" value="InterPro"/>
</dbReference>
<name>A0A1H1M3N4_9MICO</name>
<feature type="domain" description="Phosphomannose isomerase type I catalytic" evidence="9">
    <location>
        <begin position="6"/>
        <end position="139"/>
    </location>
</feature>
<evidence type="ECO:0000256" key="6">
    <source>
        <dbReference type="ARBA" id="ARBA00023235"/>
    </source>
</evidence>
<feature type="binding site" evidence="8">
    <location>
        <position position="86"/>
    </location>
    <ligand>
        <name>Zn(2+)</name>
        <dbReference type="ChEBI" id="CHEBI:29105"/>
    </ligand>
</feature>
<dbReference type="GO" id="GO:0004476">
    <property type="term" value="F:mannose-6-phosphate isomerase activity"/>
    <property type="evidence" value="ECO:0007669"/>
    <property type="project" value="UniProtKB-EC"/>
</dbReference>
<dbReference type="InterPro" id="IPR046457">
    <property type="entry name" value="PMI_typeI_cat"/>
</dbReference>
<feature type="active site" evidence="7">
    <location>
        <position position="262"/>
    </location>
</feature>
<dbReference type="SUPFAM" id="SSF51182">
    <property type="entry name" value="RmlC-like cupins"/>
    <property type="match status" value="1"/>
</dbReference>
<evidence type="ECO:0000259" key="9">
    <source>
        <dbReference type="Pfam" id="PF20511"/>
    </source>
</evidence>
<dbReference type="GO" id="GO:0008270">
    <property type="term" value="F:zinc ion binding"/>
    <property type="evidence" value="ECO:0007669"/>
    <property type="project" value="InterPro"/>
</dbReference>
<evidence type="ECO:0000256" key="8">
    <source>
        <dbReference type="PIRSR" id="PIRSR001480-2"/>
    </source>
</evidence>
<dbReference type="AlphaFoldDB" id="A0A1H1M3N4"/>
<dbReference type="CDD" id="cd07011">
    <property type="entry name" value="cupin_PMI_type_I_N"/>
    <property type="match status" value="1"/>
</dbReference>
<sequence length="376" mass="38952">MFVPIANEPRAYAWGSPSLLAEYLGRTPSGGPEAELWLGAHPGCPARVTAGAHAGRELGQAIAAHGGREPAMLLKVLAAAEPLSLQAHPDAARARAGFAREDAAGVDRDAPHRNYRDPFPKPELIVAVTPFEALSGFRPTGEAVRVLEALARADARIVPVVAHARSGDALAWLLSGAPEVAPAVAAAPAAALAVAGELPVEADTVARLAATHPGDPGILVALLLNRLSLAPGEALYLPAGNLHAYLEGLGIELMGPSDNVLRGGLTPKHVDVAELLAVVDPTPLADPRLPAVELDGAIAYRPAAPFELRRVHGEHRVAEGRALVLAVQPARVEVDGERRELASGEGAWIDSGAAWVVDSGEAWVALERDTPDVAAG</sequence>
<dbReference type="EC" id="5.3.1.8" evidence="3"/>
<comment type="cofactor">
    <cofactor evidence="8">
        <name>Zn(2+)</name>
        <dbReference type="ChEBI" id="CHEBI:29105"/>
    </cofactor>
    <text evidence="8">Binds 1 zinc ion per subunit.</text>
</comment>
<keyword evidence="5 8" id="KW-0862">Zinc</keyword>
<comment type="similarity">
    <text evidence="2">Belongs to the mannose-6-phosphate isomerase type 1 family.</text>
</comment>
<gene>
    <name evidence="10" type="ORF">SAMN04489719_0854</name>
</gene>
<dbReference type="InterPro" id="IPR016305">
    <property type="entry name" value="Mannose-6-P_Isomerase"/>
</dbReference>
<dbReference type="GO" id="GO:0009298">
    <property type="term" value="P:GDP-mannose biosynthetic process"/>
    <property type="evidence" value="ECO:0007669"/>
    <property type="project" value="InterPro"/>
</dbReference>
<dbReference type="RefSeq" id="WP_231945582.1">
    <property type="nucleotide sequence ID" value="NZ_LT629734.1"/>
</dbReference>
<keyword evidence="6 10" id="KW-0413">Isomerase</keyword>
<dbReference type="PRINTS" id="PR00714">
    <property type="entry name" value="MAN6PISMRASE"/>
</dbReference>
<dbReference type="Gene3D" id="1.10.441.10">
    <property type="entry name" value="Phosphomannose Isomerase, domain 2"/>
    <property type="match status" value="1"/>
</dbReference>
<organism evidence="10 11">
    <name type="scientific">Agrococcus carbonis</name>
    <dbReference type="NCBI Taxonomy" id="684552"/>
    <lineage>
        <taxon>Bacteria</taxon>
        <taxon>Bacillati</taxon>
        <taxon>Actinomycetota</taxon>
        <taxon>Actinomycetes</taxon>
        <taxon>Micrococcales</taxon>
        <taxon>Microbacteriaceae</taxon>
        <taxon>Agrococcus</taxon>
    </lineage>
</organism>
<dbReference type="Proteomes" id="UP000199649">
    <property type="component" value="Chromosome I"/>
</dbReference>
<evidence type="ECO:0000256" key="3">
    <source>
        <dbReference type="ARBA" id="ARBA00011956"/>
    </source>
</evidence>
<accession>A0A1H1M3N4</accession>
<reference evidence="11" key="1">
    <citation type="submission" date="2016-10" db="EMBL/GenBank/DDBJ databases">
        <authorList>
            <person name="Varghese N."/>
            <person name="Submissions S."/>
        </authorList>
    </citation>
    <scope>NUCLEOTIDE SEQUENCE [LARGE SCALE GENOMIC DNA]</scope>
    <source>
        <strain evidence="11">DSM 22965</strain>
    </source>
</reference>
<evidence type="ECO:0000256" key="4">
    <source>
        <dbReference type="ARBA" id="ARBA00022723"/>
    </source>
</evidence>
<dbReference type="NCBIfam" id="TIGR00218">
    <property type="entry name" value="manA"/>
    <property type="match status" value="1"/>
</dbReference>
<comment type="catalytic activity">
    <reaction evidence="1">
        <text>D-mannose 6-phosphate = D-fructose 6-phosphate</text>
        <dbReference type="Rhea" id="RHEA:12356"/>
        <dbReference type="ChEBI" id="CHEBI:58735"/>
        <dbReference type="ChEBI" id="CHEBI:61527"/>
        <dbReference type="EC" id="5.3.1.8"/>
    </reaction>
</comment>
<proteinExistence type="inferred from homology"/>
<dbReference type="GO" id="GO:0005829">
    <property type="term" value="C:cytosol"/>
    <property type="evidence" value="ECO:0007669"/>
    <property type="project" value="TreeGrafter"/>
</dbReference>
<feature type="binding site" evidence="8">
    <location>
        <position position="243"/>
    </location>
    <ligand>
        <name>Zn(2+)</name>
        <dbReference type="ChEBI" id="CHEBI:29105"/>
    </ligand>
</feature>
<dbReference type="PANTHER" id="PTHR10309">
    <property type="entry name" value="MANNOSE-6-PHOSPHATE ISOMERASE"/>
    <property type="match status" value="1"/>
</dbReference>
<dbReference type="Pfam" id="PF20511">
    <property type="entry name" value="PMI_typeI_cat"/>
    <property type="match status" value="1"/>
</dbReference>